<name>A0A7X0H656_9BACT</name>
<dbReference type="EMBL" id="JACHGY010000001">
    <property type="protein sequence ID" value="MBB6429772.1"/>
    <property type="molecule type" value="Genomic_DNA"/>
</dbReference>
<proteinExistence type="predicted"/>
<sequence length="297" mass="33233">MTLMLRLPRIGLTTIGWHALLMVGLLLLNVDTVADETVDAWLVHAPQAQADADSSWSGFGLGSWSTLAFYNEPDDLKKGRSPDFNIKQKLVRFVYDNDSANFPSAVLVDMSTPEQNEFAVASASPEQQGFTLIKTTSVRRVVPGRTLQAEEREYKRVIDDAEQRLVLWVAQKAEKHVPAFDVRLDFYGKIQHEFFRLPAGTVGWECENVGKDETPIRAEIVDFKDRVRAGKKKVSCVVFKRTYPKTSGRHSQLIETEWLSQEVPGGTVRVVGEYPEGTITSIVVCTGFNVVDLEDAN</sequence>
<dbReference type="RefSeq" id="WP_184677335.1">
    <property type="nucleotide sequence ID" value="NZ_JACHGY010000001.1"/>
</dbReference>
<evidence type="ECO:0000313" key="1">
    <source>
        <dbReference type="EMBL" id="MBB6429772.1"/>
    </source>
</evidence>
<keyword evidence="2" id="KW-1185">Reference proteome</keyword>
<gene>
    <name evidence="1" type="ORF">HNQ40_001578</name>
</gene>
<dbReference type="Proteomes" id="UP000541810">
    <property type="component" value="Unassembled WGS sequence"/>
</dbReference>
<organism evidence="1 2">
    <name type="scientific">Algisphaera agarilytica</name>
    <dbReference type="NCBI Taxonomy" id="1385975"/>
    <lineage>
        <taxon>Bacteria</taxon>
        <taxon>Pseudomonadati</taxon>
        <taxon>Planctomycetota</taxon>
        <taxon>Phycisphaerae</taxon>
        <taxon>Phycisphaerales</taxon>
        <taxon>Phycisphaeraceae</taxon>
        <taxon>Algisphaera</taxon>
    </lineage>
</organism>
<evidence type="ECO:0000313" key="2">
    <source>
        <dbReference type="Proteomes" id="UP000541810"/>
    </source>
</evidence>
<reference evidence="1 2" key="1">
    <citation type="submission" date="2020-08" db="EMBL/GenBank/DDBJ databases">
        <title>Genomic Encyclopedia of Type Strains, Phase IV (KMG-IV): sequencing the most valuable type-strain genomes for metagenomic binning, comparative biology and taxonomic classification.</title>
        <authorList>
            <person name="Goeker M."/>
        </authorList>
    </citation>
    <scope>NUCLEOTIDE SEQUENCE [LARGE SCALE GENOMIC DNA]</scope>
    <source>
        <strain evidence="1 2">DSM 103725</strain>
    </source>
</reference>
<protein>
    <submittedName>
        <fullName evidence="1">Uncharacterized protein</fullName>
    </submittedName>
</protein>
<dbReference type="AlphaFoldDB" id="A0A7X0H656"/>
<comment type="caution">
    <text evidence="1">The sequence shown here is derived from an EMBL/GenBank/DDBJ whole genome shotgun (WGS) entry which is preliminary data.</text>
</comment>
<accession>A0A7X0H656</accession>